<reference evidence="3" key="1">
    <citation type="submission" date="2018-05" db="EMBL/GenBank/DDBJ databases">
        <authorList>
            <person name="Lanie J.A."/>
            <person name="Ng W.-L."/>
            <person name="Kazmierczak K.M."/>
            <person name="Andrzejewski T.M."/>
            <person name="Davidsen T.M."/>
            <person name="Wayne K.J."/>
            <person name="Tettelin H."/>
            <person name="Glass J.I."/>
            <person name="Rusch D."/>
            <person name="Podicherti R."/>
            <person name="Tsui H.-C.T."/>
            <person name="Winkler M.E."/>
        </authorList>
    </citation>
    <scope>NUCLEOTIDE SEQUENCE</scope>
</reference>
<evidence type="ECO:0000259" key="2">
    <source>
        <dbReference type="Pfam" id="PF08501"/>
    </source>
</evidence>
<dbReference type="PANTHER" id="PTHR21089:SF1">
    <property type="entry name" value="BIFUNCTIONAL 3-DEHYDROQUINATE DEHYDRATASE_SHIKIMATE DEHYDROGENASE, CHLOROPLASTIC"/>
    <property type="match status" value="1"/>
</dbReference>
<evidence type="ECO:0008006" key="4">
    <source>
        <dbReference type="Google" id="ProtNLM"/>
    </source>
</evidence>
<feature type="non-terminal residue" evidence="3">
    <location>
        <position position="163"/>
    </location>
</feature>
<accession>A0A382ULB7</accession>
<sequence length="163" mass="17580">MQNAGIYALGLDWRYLACEVRPEDLHAAIAGARTMHFVGLNLTVPHKLLAMNMMDVLDESAREWGAVNTIRFEGCNGDDDWQPLHIFETAPTKLRSHGFNTDADAITQSLREDLGMEVRGENVLLLGAGGAGRVAALKLASAGVKSLHLANRTVSKAEAIAGE</sequence>
<dbReference type="InterPro" id="IPR006151">
    <property type="entry name" value="Shikm_DH/Glu-tRNA_Rdtase"/>
</dbReference>
<dbReference type="InterPro" id="IPR022893">
    <property type="entry name" value="Shikimate_DH_fam"/>
</dbReference>
<evidence type="ECO:0000259" key="1">
    <source>
        <dbReference type="Pfam" id="PF01488"/>
    </source>
</evidence>
<name>A0A382ULB7_9ZZZZ</name>
<dbReference type="GO" id="GO:0004764">
    <property type="term" value="F:shikimate 3-dehydrogenase (NADP+) activity"/>
    <property type="evidence" value="ECO:0007669"/>
    <property type="project" value="InterPro"/>
</dbReference>
<dbReference type="Gene3D" id="3.40.50.720">
    <property type="entry name" value="NAD(P)-binding Rossmann-like Domain"/>
    <property type="match status" value="1"/>
</dbReference>
<dbReference type="InterPro" id="IPR013708">
    <property type="entry name" value="Shikimate_DH-bd_N"/>
</dbReference>
<feature type="domain" description="Quinate/shikimate 5-dehydrogenase/glutamyl-tRNA reductase" evidence="1">
    <location>
        <begin position="117"/>
        <end position="162"/>
    </location>
</feature>
<dbReference type="InterPro" id="IPR036291">
    <property type="entry name" value="NAD(P)-bd_dom_sf"/>
</dbReference>
<dbReference type="EMBL" id="UINC01144761">
    <property type="protein sequence ID" value="SVD34471.1"/>
    <property type="molecule type" value="Genomic_DNA"/>
</dbReference>
<dbReference type="GO" id="GO:0009423">
    <property type="term" value="P:chorismate biosynthetic process"/>
    <property type="evidence" value="ECO:0007669"/>
    <property type="project" value="UniProtKB-UniPathway"/>
</dbReference>
<dbReference type="Pfam" id="PF08501">
    <property type="entry name" value="Shikimate_dh_N"/>
    <property type="match status" value="1"/>
</dbReference>
<dbReference type="UniPathway" id="UPA00053">
    <property type="reaction ID" value="UER00087"/>
</dbReference>
<dbReference type="InterPro" id="IPR046346">
    <property type="entry name" value="Aminoacid_DH-like_N_sf"/>
</dbReference>
<dbReference type="SUPFAM" id="SSF53223">
    <property type="entry name" value="Aminoacid dehydrogenase-like, N-terminal domain"/>
    <property type="match status" value="1"/>
</dbReference>
<evidence type="ECO:0000313" key="3">
    <source>
        <dbReference type="EMBL" id="SVD34471.1"/>
    </source>
</evidence>
<gene>
    <name evidence="3" type="ORF">METZ01_LOCUS387325</name>
</gene>
<protein>
    <recommendedName>
        <fullName evidence="4">Shikimate dehydrogenase substrate binding N-terminal domain-containing protein</fullName>
    </recommendedName>
</protein>
<dbReference type="GO" id="GO:0019632">
    <property type="term" value="P:shikimate metabolic process"/>
    <property type="evidence" value="ECO:0007669"/>
    <property type="project" value="TreeGrafter"/>
</dbReference>
<feature type="domain" description="Shikimate dehydrogenase substrate binding N-terminal" evidence="2">
    <location>
        <begin position="1"/>
        <end position="70"/>
    </location>
</feature>
<dbReference type="AlphaFoldDB" id="A0A382ULB7"/>
<dbReference type="Gene3D" id="3.40.50.10860">
    <property type="entry name" value="Leucine Dehydrogenase, chain A, domain 1"/>
    <property type="match status" value="1"/>
</dbReference>
<dbReference type="PANTHER" id="PTHR21089">
    <property type="entry name" value="SHIKIMATE DEHYDROGENASE"/>
    <property type="match status" value="1"/>
</dbReference>
<dbReference type="SUPFAM" id="SSF51735">
    <property type="entry name" value="NAD(P)-binding Rossmann-fold domains"/>
    <property type="match status" value="1"/>
</dbReference>
<dbReference type="Pfam" id="PF01488">
    <property type="entry name" value="Shikimate_DH"/>
    <property type="match status" value="1"/>
</dbReference>
<proteinExistence type="predicted"/>
<organism evidence="3">
    <name type="scientific">marine metagenome</name>
    <dbReference type="NCBI Taxonomy" id="408172"/>
    <lineage>
        <taxon>unclassified sequences</taxon>
        <taxon>metagenomes</taxon>
        <taxon>ecological metagenomes</taxon>
    </lineage>
</organism>